<feature type="signal peptide" evidence="1">
    <location>
        <begin position="1"/>
        <end position="19"/>
    </location>
</feature>
<evidence type="ECO:0000313" key="2">
    <source>
        <dbReference type="EMBL" id="AEE52287.1"/>
    </source>
</evidence>
<evidence type="ECO:0008006" key="4">
    <source>
        <dbReference type="Google" id="ProtNLM"/>
    </source>
</evidence>
<reference evidence="2 3" key="1">
    <citation type="journal article" date="2011" name="Stand. Genomic Sci.">
        <title>Complete genome sequence of Haliscomenobacter hydrossis type strain (O).</title>
        <authorList>
            <consortium name="US DOE Joint Genome Institute (JGI-PGF)"/>
            <person name="Daligault H."/>
            <person name="Lapidus A."/>
            <person name="Zeytun A."/>
            <person name="Nolan M."/>
            <person name="Lucas S."/>
            <person name="Del Rio T.G."/>
            <person name="Tice H."/>
            <person name="Cheng J.F."/>
            <person name="Tapia R."/>
            <person name="Han C."/>
            <person name="Goodwin L."/>
            <person name="Pitluck S."/>
            <person name="Liolios K."/>
            <person name="Pagani I."/>
            <person name="Ivanova N."/>
            <person name="Huntemann M."/>
            <person name="Mavromatis K."/>
            <person name="Mikhailova N."/>
            <person name="Pati A."/>
            <person name="Chen A."/>
            <person name="Palaniappan K."/>
            <person name="Land M."/>
            <person name="Hauser L."/>
            <person name="Brambilla E.M."/>
            <person name="Rohde M."/>
            <person name="Verbarg S."/>
            <person name="Goker M."/>
            <person name="Bristow J."/>
            <person name="Eisen J.A."/>
            <person name="Markowitz V."/>
            <person name="Hugenholtz P."/>
            <person name="Kyrpides N.C."/>
            <person name="Klenk H.P."/>
            <person name="Woyke T."/>
        </authorList>
    </citation>
    <scope>NUCLEOTIDE SEQUENCE [LARGE SCALE GENOMIC DNA]</scope>
    <source>
        <strain evidence="3">ATCC 27775 / DSM 1100 / LMG 10767 / O</strain>
    </source>
</reference>
<dbReference type="HOGENOM" id="CLU_595502_0_0_10"/>
<dbReference type="KEGG" id="hhy:Halhy_4446"/>
<evidence type="ECO:0000256" key="1">
    <source>
        <dbReference type="SAM" id="SignalP"/>
    </source>
</evidence>
<dbReference type="STRING" id="760192.Halhy_4446"/>
<dbReference type="InterPro" id="IPR012332">
    <property type="entry name" value="Autotransporter_pectin_lyase_C"/>
</dbReference>
<dbReference type="EMBL" id="CP002691">
    <property type="protein sequence ID" value="AEE52287.1"/>
    <property type="molecule type" value="Genomic_DNA"/>
</dbReference>
<name>F4KS42_HALH1</name>
<dbReference type="AlphaFoldDB" id="F4KS42"/>
<protein>
    <recommendedName>
        <fullName evidence="4">C1q domain-containing protein</fullName>
    </recommendedName>
</protein>
<dbReference type="eggNOG" id="COG4675">
    <property type="taxonomic scope" value="Bacteria"/>
</dbReference>
<proteinExistence type="predicted"/>
<keyword evidence="1" id="KW-0732">Signal</keyword>
<keyword evidence="3" id="KW-1185">Reference proteome</keyword>
<organism evidence="2 3">
    <name type="scientific">Haliscomenobacter hydrossis (strain ATCC 27775 / DSM 1100 / LMG 10767 / O)</name>
    <dbReference type="NCBI Taxonomy" id="760192"/>
    <lineage>
        <taxon>Bacteria</taxon>
        <taxon>Pseudomonadati</taxon>
        <taxon>Bacteroidota</taxon>
        <taxon>Saprospiria</taxon>
        <taxon>Saprospirales</taxon>
        <taxon>Haliscomenobacteraceae</taxon>
        <taxon>Haliscomenobacter</taxon>
    </lineage>
</organism>
<sequence>MKKLISLLITCLFGCFLIAQSPQSLNYQAIAWNSDNTPRANQLIRVKIAILNQSAAGPEIFNEEYPVTTNSQGLFTLEIGSLNLNDFQKINWGSGAKFLQVSIDGVLIGTSKMLSVPYALYAENTNLKAGAGIGVSGNTITNTGDLDNTNEIQTLSISGDSRQLSLSKGGGTVLLPSSGGTTGPTYSGGSGISISPTNVISTDLRAGEGIAINGNTISATNTGGGGTGTTYTAGKGISINGNTISNAGDGDTSTVNEIQTLSLNSNNNELTLSKGGGTVTLPTGSGGGGTTYTAGAGINITGNTISANEQQSLNYADGVLSISNGNEVTLPTKDHIESRATNQIFTMRNEAIWQPISNVANITVPTSGLYLVYFSGWINTNNNDEAAIRVVTTTGSKSTNIAHCVTLFSGGRGSGSSTWPLFLEKGEVLRMELNLYHRSTLPTEALNLYVPTFGIVRIR</sequence>
<evidence type="ECO:0000313" key="3">
    <source>
        <dbReference type="Proteomes" id="UP000008461"/>
    </source>
</evidence>
<reference key="2">
    <citation type="submission" date="2011-04" db="EMBL/GenBank/DDBJ databases">
        <title>Complete sequence of chromosome of Haliscomenobacter hydrossis DSM 1100.</title>
        <authorList>
            <consortium name="US DOE Joint Genome Institute (JGI-PGF)"/>
            <person name="Lucas S."/>
            <person name="Han J."/>
            <person name="Lapidus A."/>
            <person name="Bruce D."/>
            <person name="Goodwin L."/>
            <person name="Pitluck S."/>
            <person name="Peters L."/>
            <person name="Kyrpides N."/>
            <person name="Mavromatis K."/>
            <person name="Ivanova N."/>
            <person name="Ovchinnikova G."/>
            <person name="Pagani I."/>
            <person name="Daligault H."/>
            <person name="Detter J.C."/>
            <person name="Han C."/>
            <person name="Land M."/>
            <person name="Hauser L."/>
            <person name="Markowitz V."/>
            <person name="Cheng J.-F."/>
            <person name="Hugenholtz P."/>
            <person name="Woyke T."/>
            <person name="Wu D."/>
            <person name="Verbarg S."/>
            <person name="Frueling A."/>
            <person name="Brambilla E."/>
            <person name="Klenk H.-P."/>
            <person name="Eisen J.A."/>
        </authorList>
    </citation>
    <scope>NUCLEOTIDE SEQUENCE</scope>
    <source>
        <strain>DSM 1100</strain>
    </source>
</reference>
<dbReference type="OrthoDB" id="644207at2"/>
<gene>
    <name evidence="2" type="ordered locus">Halhy_4446</name>
</gene>
<dbReference type="Gene3D" id="2.160.20.20">
    <property type="match status" value="1"/>
</dbReference>
<dbReference type="Proteomes" id="UP000008461">
    <property type="component" value="Chromosome"/>
</dbReference>
<feature type="chain" id="PRO_5003310157" description="C1q domain-containing protein" evidence="1">
    <location>
        <begin position="20"/>
        <end position="459"/>
    </location>
</feature>
<accession>F4KS42</accession>
<dbReference type="RefSeq" id="WP_013766825.1">
    <property type="nucleotide sequence ID" value="NC_015510.1"/>
</dbReference>